<keyword evidence="4" id="KW-0804">Transcription</keyword>
<dbReference type="InterPro" id="IPR011598">
    <property type="entry name" value="bHLH_dom"/>
</dbReference>
<dbReference type="Pfam" id="PF00010">
    <property type="entry name" value="HLH"/>
    <property type="match status" value="1"/>
</dbReference>
<dbReference type="GO" id="GO:0005634">
    <property type="term" value="C:nucleus"/>
    <property type="evidence" value="ECO:0007669"/>
    <property type="project" value="UniProtKB-SubCell"/>
</dbReference>
<evidence type="ECO:0000259" key="6">
    <source>
        <dbReference type="PROSITE" id="PS50888"/>
    </source>
</evidence>
<dbReference type="AlphaFoldDB" id="A0AAV2FZD3"/>
<evidence type="ECO:0000256" key="2">
    <source>
        <dbReference type="ARBA" id="ARBA00023015"/>
    </source>
</evidence>
<evidence type="ECO:0000256" key="3">
    <source>
        <dbReference type="ARBA" id="ARBA00023125"/>
    </source>
</evidence>
<gene>
    <name evidence="7" type="ORF">LTRI10_LOCUS42719</name>
</gene>
<keyword evidence="3" id="KW-0238">DNA-binding</keyword>
<evidence type="ECO:0000256" key="1">
    <source>
        <dbReference type="ARBA" id="ARBA00004123"/>
    </source>
</evidence>
<keyword evidence="5" id="KW-0539">Nucleus</keyword>
<dbReference type="PANTHER" id="PTHR45914">
    <property type="entry name" value="TRANSCRIPTION FACTOR HEC3-RELATED"/>
    <property type="match status" value="1"/>
</dbReference>
<sequence>MAALSLCSSYHQQQHYFNYFPEEEDQFTAAAAAFPLLPAYIETEAVGFDTEMLAIDHDQLQFNCLLPSHQDYAIPEPLFEFDSDSFLPYFSSSYDDHNLISLCPEIFPLNELENFPYSYHREFQKPTPPPPPPASCDRNPDFFYCCTEPSLFPGFPAPATVDFLDDIPVPAAPLPAPTFEPPAEPVRFSIGRCGGKEDEDVMNKKQSNGDGVTLSAQSIAARHRRRRITQKTQELGKLIPGGNKLNTAEMFQAAAQYVKFLQAQISVLQSMDSPQEPIEVPKELQTLVTSPVIQQKMYSEEKCLVPTELLQKLVNRSEVQSKPMIMKEVDVLLLNKQH</sequence>
<evidence type="ECO:0000256" key="5">
    <source>
        <dbReference type="ARBA" id="ARBA00023242"/>
    </source>
</evidence>
<evidence type="ECO:0000313" key="7">
    <source>
        <dbReference type="EMBL" id="CAL1402740.1"/>
    </source>
</evidence>
<evidence type="ECO:0000256" key="4">
    <source>
        <dbReference type="ARBA" id="ARBA00023163"/>
    </source>
</evidence>
<dbReference type="SUPFAM" id="SSF47459">
    <property type="entry name" value="HLH, helix-loop-helix DNA-binding domain"/>
    <property type="match status" value="1"/>
</dbReference>
<organism evidence="7 8">
    <name type="scientific">Linum trigynum</name>
    <dbReference type="NCBI Taxonomy" id="586398"/>
    <lineage>
        <taxon>Eukaryota</taxon>
        <taxon>Viridiplantae</taxon>
        <taxon>Streptophyta</taxon>
        <taxon>Embryophyta</taxon>
        <taxon>Tracheophyta</taxon>
        <taxon>Spermatophyta</taxon>
        <taxon>Magnoliopsida</taxon>
        <taxon>eudicotyledons</taxon>
        <taxon>Gunneridae</taxon>
        <taxon>Pentapetalae</taxon>
        <taxon>rosids</taxon>
        <taxon>fabids</taxon>
        <taxon>Malpighiales</taxon>
        <taxon>Linaceae</taxon>
        <taxon>Linum</taxon>
    </lineage>
</organism>
<reference evidence="7 8" key="1">
    <citation type="submission" date="2024-04" db="EMBL/GenBank/DDBJ databases">
        <authorList>
            <person name="Fracassetti M."/>
        </authorList>
    </citation>
    <scope>NUCLEOTIDE SEQUENCE [LARGE SCALE GENOMIC DNA]</scope>
</reference>
<protein>
    <recommendedName>
        <fullName evidence="6">BHLH domain-containing protein</fullName>
    </recommendedName>
</protein>
<dbReference type="PANTHER" id="PTHR45914:SF24">
    <property type="entry name" value="BHLH DOMAIN-CONTAINING PROTEIN"/>
    <property type="match status" value="1"/>
</dbReference>
<dbReference type="PROSITE" id="PS50888">
    <property type="entry name" value="BHLH"/>
    <property type="match status" value="1"/>
</dbReference>
<dbReference type="InterPro" id="IPR036638">
    <property type="entry name" value="HLH_DNA-bd_sf"/>
</dbReference>
<comment type="subcellular location">
    <subcellularLocation>
        <location evidence="1">Nucleus</location>
    </subcellularLocation>
</comment>
<name>A0AAV2FZD3_9ROSI</name>
<dbReference type="SMART" id="SM00353">
    <property type="entry name" value="HLH"/>
    <property type="match status" value="1"/>
</dbReference>
<dbReference type="GO" id="GO:0003700">
    <property type="term" value="F:DNA-binding transcription factor activity"/>
    <property type="evidence" value="ECO:0007669"/>
    <property type="project" value="InterPro"/>
</dbReference>
<dbReference type="Gene3D" id="4.10.280.10">
    <property type="entry name" value="Helix-loop-helix DNA-binding domain"/>
    <property type="match status" value="1"/>
</dbReference>
<feature type="domain" description="BHLH" evidence="6">
    <location>
        <begin position="212"/>
        <end position="261"/>
    </location>
</feature>
<keyword evidence="2" id="KW-0805">Transcription regulation</keyword>
<dbReference type="GO" id="GO:0003677">
    <property type="term" value="F:DNA binding"/>
    <property type="evidence" value="ECO:0007669"/>
    <property type="project" value="UniProtKB-KW"/>
</dbReference>
<dbReference type="Proteomes" id="UP001497516">
    <property type="component" value="Chromosome 7"/>
</dbReference>
<proteinExistence type="predicted"/>
<keyword evidence="8" id="KW-1185">Reference proteome</keyword>
<dbReference type="GO" id="GO:0046983">
    <property type="term" value="F:protein dimerization activity"/>
    <property type="evidence" value="ECO:0007669"/>
    <property type="project" value="InterPro"/>
</dbReference>
<accession>A0AAV2FZD3</accession>
<dbReference type="InterPro" id="IPR045843">
    <property type="entry name" value="IND-like"/>
</dbReference>
<dbReference type="EMBL" id="OZ034820">
    <property type="protein sequence ID" value="CAL1402740.1"/>
    <property type="molecule type" value="Genomic_DNA"/>
</dbReference>
<evidence type="ECO:0000313" key="8">
    <source>
        <dbReference type="Proteomes" id="UP001497516"/>
    </source>
</evidence>